<dbReference type="InterPro" id="IPR001537">
    <property type="entry name" value="SpoU_MeTrfase"/>
</dbReference>
<evidence type="ECO:0000313" key="5">
    <source>
        <dbReference type="Proteomes" id="UP000547674"/>
    </source>
</evidence>
<dbReference type="CDD" id="cd18095">
    <property type="entry name" value="SpoU-like_rRNA-MTase"/>
    <property type="match status" value="1"/>
</dbReference>
<dbReference type="GO" id="GO:0032259">
    <property type="term" value="P:methylation"/>
    <property type="evidence" value="ECO:0007669"/>
    <property type="project" value="UniProtKB-KW"/>
</dbReference>
<keyword evidence="1 4" id="KW-0489">Methyltransferase</keyword>
<organism evidence="4 5">
    <name type="scientific">Eiseniibacteriota bacterium</name>
    <dbReference type="NCBI Taxonomy" id="2212470"/>
    <lineage>
        <taxon>Bacteria</taxon>
        <taxon>Candidatus Eiseniibacteriota</taxon>
    </lineage>
</organism>
<gene>
    <name evidence="4" type="ORF">HKN21_06700</name>
</gene>
<dbReference type="Proteomes" id="UP000547674">
    <property type="component" value="Unassembled WGS sequence"/>
</dbReference>
<accession>A0A7Y2E8K8</accession>
<dbReference type="GO" id="GO:0003723">
    <property type="term" value="F:RNA binding"/>
    <property type="evidence" value="ECO:0007669"/>
    <property type="project" value="InterPro"/>
</dbReference>
<evidence type="ECO:0000259" key="3">
    <source>
        <dbReference type="Pfam" id="PF00588"/>
    </source>
</evidence>
<dbReference type="PANTHER" id="PTHR43191:SF2">
    <property type="entry name" value="RRNA METHYLTRANSFERASE 3, MITOCHONDRIAL"/>
    <property type="match status" value="1"/>
</dbReference>
<proteinExistence type="predicted"/>
<dbReference type="Gene3D" id="3.40.1280.10">
    <property type="match status" value="1"/>
</dbReference>
<dbReference type="PANTHER" id="PTHR43191">
    <property type="entry name" value="RRNA METHYLTRANSFERASE 3"/>
    <property type="match status" value="1"/>
</dbReference>
<dbReference type="Gene3D" id="3.30.1330.30">
    <property type="match status" value="1"/>
</dbReference>
<dbReference type="SUPFAM" id="SSF75217">
    <property type="entry name" value="alpha/beta knot"/>
    <property type="match status" value="1"/>
</dbReference>
<dbReference type="EMBL" id="JABDJR010000256">
    <property type="protein sequence ID" value="NNF06432.1"/>
    <property type="molecule type" value="Genomic_DNA"/>
</dbReference>
<feature type="domain" description="tRNA/rRNA methyltransferase SpoU type" evidence="3">
    <location>
        <begin position="114"/>
        <end position="239"/>
    </location>
</feature>
<evidence type="ECO:0000313" key="4">
    <source>
        <dbReference type="EMBL" id="NNF06432.1"/>
    </source>
</evidence>
<keyword evidence="2 4" id="KW-0808">Transferase</keyword>
<evidence type="ECO:0000256" key="1">
    <source>
        <dbReference type="ARBA" id="ARBA00022603"/>
    </source>
</evidence>
<protein>
    <submittedName>
        <fullName evidence="4">RNA methyltransferase</fullName>
    </submittedName>
</protein>
<dbReference type="SUPFAM" id="SSF55315">
    <property type="entry name" value="L30e-like"/>
    <property type="match status" value="1"/>
</dbReference>
<reference evidence="4 5" key="1">
    <citation type="submission" date="2020-03" db="EMBL/GenBank/DDBJ databases">
        <title>Metabolic flexibility allows generalist bacteria to become dominant in a frequently disturbed ecosystem.</title>
        <authorList>
            <person name="Chen Y.-J."/>
            <person name="Leung P.M."/>
            <person name="Bay S.K."/>
            <person name="Hugenholtz P."/>
            <person name="Kessler A.J."/>
            <person name="Shelley G."/>
            <person name="Waite D.W."/>
            <person name="Cook P.L."/>
            <person name="Greening C."/>
        </authorList>
    </citation>
    <scope>NUCLEOTIDE SEQUENCE [LARGE SCALE GENOMIC DNA]</scope>
    <source>
        <strain evidence="4">SS_bin_28</strain>
    </source>
</reference>
<dbReference type="InterPro" id="IPR029064">
    <property type="entry name" value="Ribosomal_eL30-like_sf"/>
</dbReference>
<sequence>MGTPIESRDNSTFKDLKRLWTAKGIRSHGRSLVCGQRLVNEILEQQPGVVKAVVTKPNLLEPDVAGEIITLAPELFGEIDQLGTRYPILIVEVPDIPAWDPEGNLPSGLTVALPLQDPDNLGLALRSAAAFGIQNILLLEECAHPYHPKAIRTASGTTMGFQFYRGASVKTVTPDANWMLLSQDGRPLSEAEFPEPGVLLVGSEGPGLPDALRRSAVAIPISPKVESLNAAVSLSVVLYERSRRQASST</sequence>
<dbReference type="AlphaFoldDB" id="A0A7Y2E8K8"/>
<dbReference type="GO" id="GO:0008173">
    <property type="term" value="F:RNA methyltransferase activity"/>
    <property type="evidence" value="ECO:0007669"/>
    <property type="project" value="InterPro"/>
</dbReference>
<dbReference type="InterPro" id="IPR029026">
    <property type="entry name" value="tRNA_m1G_MTases_N"/>
</dbReference>
<dbReference type="InterPro" id="IPR029028">
    <property type="entry name" value="Alpha/beta_knot_MTases"/>
</dbReference>
<name>A0A7Y2E8K8_UNCEI</name>
<dbReference type="GO" id="GO:0006396">
    <property type="term" value="P:RNA processing"/>
    <property type="evidence" value="ECO:0007669"/>
    <property type="project" value="InterPro"/>
</dbReference>
<dbReference type="InterPro" id="IPR051259">
    <property type="entry name" value="rRNA_Methyltransferase"/>
</dbReference>
<comment type="caution">
    <text evidence="4">The sequence shown here is derived from an EMBL/GenBank/DDBJ whole genome shotgun (WGS) entry which is preliminary data.</text>
</comment>
<dbReference type="Pfam" id="PF00588">
    <property type="entry name" value="SpoU_methylase"/>
    <property type="match status" value="1"/>
</dbReference>
<evidence type="ECO:0000256" key="2">
    <source>
        <dbReference type="ARBA" id="ARBA00022679"/>
    </source>
</evidence>